<name>A3JY22_SAGS3</name>
<dbReference type="PANTHER" id="PTHR38041:SF1">
    <property type="entry name" value="CHORISMATE MUTASE"/>
    <property type="match status" value="1"/>
</dbReference>
<dbReference type="SUPFAM" id="SSF48600">
    <property type="entry name" value="Chorismate mutase II"/>
    <property type="match status" value="1"/>
</dbReference>
<dbReference type="RefSeq" id="WP_005855236.1">
    <property type="nucleotide sequence ID" value="NZ_AAYA01000001.1"/>
</dbReference>
<dbReference type="Pfam" id="PF01817">
    <property type="entry name" value="CM_2"/>
    <property type="match status" value="1"/>
</dbReference>
<proteinExistence type="predicted"/>
<reference evidence="4 5" key="1">
    <citation type="submission" date="2006-06" db="EMBL/GenBank/DDBJ databases">
        <authorList>
            <person name="Moran M.A."/>
            <person name="Ferriera S."/>
            <person name="Johnson J."/>
            <person name="Kravitz S."/>
            <person name="Beeson K."/>
            <person name="Sutton G."/>
            <person name="Rogers Y.-H."/>
            <person name="Friedman R."/>
            <person name="Frazier M."/>
            <person name="Venter J.C."/>
        </authorList>
    </citation>
    <scope>NUCLEOTIDE SEQUENCE [LARGE SCALE GENOMIC DNA]</scope>
    <source>
        <strain evidence="4 5">E-37</strain>
    </source>
</reference>
<dbReference type="GO" id="GO:0046417">
    <property type="term" value="P:chorismate metabolic process"/>
    <property type="evidence" value="ECO:0007669"/>
    <property type="project" value="InterPro"/>
</dbReference>
<evidence type="ECO:0000256" key="2">
    <source>
        <dbReference type="ARBA" id="ARBA00023235"/>
    </source>
</evidence>
<evidence type="ECO:0000259" key="3">
    <source>
        <dbReference type="PROSITE" id="PS51168"/>
    </source>
</evidence>
<dbReference type="InterPro" id="IPR036263">
    <property type="entry name" value="Chorismate_II_sf"/>
</dbReference>
<dbReference type="AlphaFoldDB" id="A3JY22"/>
<keyword evidence="2" id="KW-0413">Isomerase</keyword>
<dbReference type="OrthoDB" id="514491at2"/>
<sequence>MRKTAAEIETVAEMRACIDAVDAELMALLAERWSYTERAAELKHREGLAAAAPSRVAAVLGNVSDRADAAGLPGAMVAGMWKIMIDEIIAREERVLGKEGTDG</sequence>
<evidence type="ECO:0000313" key="5">
    <source>
        <dbReference type="Proteomes" id="UP000005713"/>
    </source>
</evidence>
<dbReference type="InterPro" id="IPR051331">
    <property type="entry name" value="Chorismate_mutase-related"/>
</dbReference>
<dbReference type="GO" id="GO:0009697">
    <property type="term" value="P:salicylic acid biosynthetic process"/>
    <property type="evidence" value="ECO:0007669"/>
    <property type="project" value="TreeGrafter"/>
</dbReference>
<dbReference type="Gene3D" id="1.20.59.10">
    <property type="entry name" value="Chorismate mutase"/>
    <property type="match status" value="1"/>
</dbReference>
<dbReference type="PROSITE" id="PS51168">
    <property type="entry name" value="CHORISMATE_MUT_2"/>
    <property type="match status" value="1"/>
</dbReference>
<protein>
    <recommendedName>
        <fullName evidence="1">chorismate mutase</fullName>
        <ecNumber evidence="1">5.4.99.5</ecNumber>
    </recommendedName>
</protein>
<dbReference type="InterPro" id="IPR002701">
    <property type="entry name" value="CM_II_prokaryot"/>
</dbReference>
<organism evidence="4 5">
    <name type="scientific">Sagittula stellata (strain ATCC 700073 / DSM 11524 / E-37)</name>
    <dbReference type="NCBI Taxonomy" id="388399"/>
    <lineage>
        <taxon>Bacteria</taxon>
        <taxon>Pseudomonadati</taxon>
        <taxon>Pseudomonadota</taxon>
        <taxon>Alphaproteobacteria</taxon>
        <taxon>Rhodobacterales</taxon>
        <taxon>Roseobacteraceae</taxon>
        <taxon>Sagittula</taxon>
    </lineage>
</organism>
<feature type="domain" description="Chorismate mutase" evidence="3">
    <location>
        <begin position="5"/>
        <end position="96"/>
    </location>
</feature>
<comment type="caution">
    <text evidence="4">The sequence shown here is derived from an EMBL/GenBank/DDBJ whole genome shotgun (WGS) entry which is preliminary data.</text>
</comment>
<evidence type="ECO:0000256" key="1">
    <source>
        <dbReference type="ARBA" id="ARBA00012404"/>
    </source>
</evidence>
<dbReference type="SMART" id="SM00830">
    <property type="entry name" value="CM_2"/>
    <property type="match status" value="1"/>
</dbReference>
<dbReference type="GO" id="GO:0004106">
    <property type="term" value="F:chorismate mutase activity"/>
    <property type="evidence" value="ECO:0007669"/>
    <property type="project" value="UniProtKB-EC"/>
</dbReference>
<evidence type="ECO:0000313" key="4">
    <source>
        <dbReference type="EMBL" id="EBA10408.1"/>
    </source>
</evidence>
<dbReference type="InterPro" id="IPR036979">
    <property type="entry name" value="CM_dom_sf"/>
</dbReference>
<dbReference type="EMBL" id="AAYA01000001">
    <property type="protein sequence ID" value="EBA10408.1"/>
    <property type="molecule type" value="Genomic_DNA"/>
</dbReference>
<dbReference type="PANTHER" id="PTHR38041">
    <property type="entry name" value="CHORISMATE MUTASE"/>
    <property type="match status" value="1"/>
</dbReference>
<accession>A3JY22</accession>
<dbReference type="eggNOG" id="COG1605">
    <property type="taxonomic scope" value="Bacteria"/>
</dbReference>
<dbReference type="EC" id="5.4.99.5" evidence="1"/>
<keyword evidence="5" id="KW-1185">Reference proteome</keyword>
<dbReference type="Proteomes" id="UP000005713">
    <property type="component" value="Unassembled WGS sequence"/>
</dbReference>
<gene>
    <name evidence="4" type="ORF">SSE37_20422</name>
</gene>